<evidence type="ECO:0000256" key="2">
    <source>
        <dbReference type="ARBA" id="ARBA00022723"/>
    </source>
</evidence>
<dbReference type="Pfam" id="PF01926">
    <property type="entry name" value="MMR_HSR1"/>
    <property type="match status" value="1"/>
</dbReference>
<dbReference type="EMBL" id="LR134523">
    <property type="protein sequence ID" value="VEJ35777.1"/>
    <property type="molecule type" value="Genomic_DNA"/>
</dbReference>
<feature type="binding site" evidence="7">
    <location>
        <begin position="349"/>
        <end position="351"/>
    </location>
    <ligand>
        <name>GTP</name>
        <dbReference type="ChEBI" id="CHEBI:37565"/>
    </ligand>
</feature>
<dbReference type="InterPro" id="IPR042108">
    <property type="entry name" value="GTPase_HflX_N_sf"/>
</dbReference>
<dbReference type="PANTHER" id="PTHR10229">
    <property type="entry name" value="GTP-BINDING PROTEIN HFLX"/>
    <property type="match status" value="1"/>
</dbReference>
<dbReference type="GO" id="GO:0005737">
    <property type="term" value="C:cytoplasm"/>
    <property type="evidence" value="ECO:0007669"/>
    <property type="project" value="UniProtKB-SubCell"/>
</dbReference>
<feature type="binding site" evidence="8">
    <location>
        <position position="214"/>
    </location>
    <ligand>
        <name>Mg(2+)</name>
        <dbReference type="ChEBI" id="CHEBI:18420"/>
    </ligand>
</feature>
<dbReference type="PANTHER" id="PTHR10229:SF0">
    <property type="entry name" value="GTP-BINDING PROTEIN 6-RELATED"/>
    <property type="match status" value="1"/>
</dbReference>
<dbReference type="Pfam" id="PF13167">
    <property type="entry name" value="GTP-bdg_N"/>
    <property type="match status" value="1"/>
</dbReference>
<dbReference type="Gene3D" id="3.40.50.11060">
    <property type="entry name" value="GTPase HflX, N-terminal domain"/>
    <property type="match status" value="1"/>
</dbReference>
<dbReference type="SUPFAM" id="SSF52540">
    <property type="entry name" value="P-loop containing nucleoside triphosphate hydrolases"/>
    <property type="match status" value="1"/>
</dbReference>
<keyword evidence="1 6" id="KW-0963">Cytoplasm</keyword>
<feature type="domain" description="Hflx-type G" evidence="9">
    <location>
        <begin position="201"/>
        <end position="371"/>
    </location>
</feature>
<dbReference type="GO" id="GO:0003924">
    <property type="term" value="F:GTPase activity"/>
    <property type="evidence" value="ECO:0007669"/>
    <property type="project" value="UniProtKB-UniRule"/>
</dbReference>
<dbReference type="PROSITE" id="PS51705">
    <property type="entry name" value="G_HFLX"/>
    <property type="match status" value="1"/>
</dbReference>
<reference evidence="10 11" key="1">
    <citation type="submission" date="2018-12" db="EMBL/GenBank/DDBJ databases">
        <authorList>
            <consortium name="Pathogen Informatics"/>
        </authorList>
    </citation>
    <scope>NUCLEOTIDE SEQUENCE [LARGE SCALE GENOMIC DNA]</scope>
    <source>
        <strain evidence="10 11">NCTC13079</strain>
    </source>
</reference>
<organism evidence="10 11">
    <name type="scientific">Aedoeadaptatus ivorii</name>
    <dbReference type="NCBI Taxonomy" id="54006"/>
    <lineage>
        <taxon>Bacteria</taxon>
        <taxon>Bacillati</taxon>
        <taxon>Bacillota</taxon>
        <taxon>Tissierellia</taxon>
        <taxon>Tissierellales</taxon>
        <taxon>Peptoniphilaceae</taxon>
        <taxon>Aedoeadaptatus</taxon>
    </lineage>
</organism>
<dbReference type="InterPro" id="IPR030394">
    <property type="entry name" value="G_HFLX_dom"/>
</dbReference>
<feature type="binding site" evidence="7">
    <location>
        <begin position="207"/>
        <end position="214"/>
    </location>
    <ligand>
        <name>GTP</name>
        <dbReference type="ChEBI" id="CHEBI:37565"/>
    </ligand>
</feature>
<dbReference type="PIRSF" id="PIRSF006809">
    <property type="entry name" value="GTP-binding_hflX_prd"/>
    <property type="match status" value="1"/>
</dbReference>
<dbReference type="KEGG" id="piv:NCTC13079_00943"/>
<evidence type="ECO:0000256" key="6">
    <source>
        <dbReference type="HAMAP-Rule" id="MF_00900"/>
    </source>
</evidence>
<comment type="function">
    <text evidence="6">GTPase that associates with the 50S ribosomal subunit and may have a role during protein synthesis or ribosome biogenesis.</text>
</comment>
<dbReference type="Gene3D" id="6.10.250.2860">
    <property type="match status" value="1"/>
</dbReference>
<dbReference type="NCBIfam" id="TIGR03156">
    <property type="entry name" value="GTP_HflX"/>
    <property type="match status" value="1"/>
</dbReference>
<evidence type="ECO:0000256" key="5">
    <source>
        <dbReference type="ARBA" id="ARBA00023134"/>
    </source>
</evidence>
<dbReference type="GO" id="GO:0005525">
    <property type="term" value="F:GTP binding"/>
    <property type="evidence" value="ECO:0007669"/>
    <property type="project" value="UniProtKB-UniRule"/>
</dbReference>
<evidence type="ECO:0000256" key="1">
    <source>
        <dbReference type="ARBA" id="ARBA00022490"/>
    </source>
</evidence>
<dbReference type="GO" id="GO:0043022">
    <property type="term" value="F:ribosome binding"/>
    <property type="evidence" value="ECO:0007669"/>
    <property type="project" value="TreeGrafter"/>
</dbReference>
<dbReference type="GO" id="GO:0046872">
    <property type="term" value="F:metal ion binding"/>
    <property type="evidence" value="ECO:0007669"/>
    <property type="project" value="UniProtKB-KW"/>
</dbReference>
<comment type="similarity">
    <text evidence="6">Belongs to the TRAFAC class OBG-HflX-like GTPase superfamily. HflX GTPase family.</text>
</comment>
<proteinExistence type="inferred from homology"/>
<dbReference type="InterPro" id="IPR027417">
    <property type="entry name" value="P-loop_NTPase"/>
</dbReference>
<dbReference type="InterPro" id="IPR032305">
    <property type="entry name" value="GTP-bd_M"/>
</dbReference>
<dbReference type="Pfam" id="PF16360">
    <property type="entry name" value="GTP-bdg_M"/>
    <property type="match status" value="1"/>
</dbReference>
<feature type="binding site" evidence="7">
    <location>
        <begin position="326"/>
        <end position="329"/>
    </location>
    <ligand>
        <name>GTP</name>
        <dbReference type="ChEBI" id="CHEBI:37565"/>
    </ligand>
</feature>
<protein>
    <recommendedName>
        <fullName evidence="6">GTPase HflX</fullName>
    </recommendedName>
    <alternativeName>
        <fullName evidence="6">GTP-binding protein HflX</fullName>
    </alternativeName>
</protein>
<accession>A0A448V226</accession>
<evidence type="ECO:0000256" key="7">
    <source>
        <dbReference type="PIRSR" id="PIRSR006809-1"/>
    </source>
</evidence>
<keyword evidence="2 8" id="KW-0479">Metal-binding</keyword>
<feature type="binding site" evidence="7">
    <location>
        <begin position="260"/>
        <end position="263"/>
    </location>
    <ligand>
        <name>GTP</name>
        <dbReference type="ChEBI" id="CHEBI:37565"/>
    </ligand>
</feature>
<comment type="cofactor">
    <cofactor evidence="8">
        <name>Mg(2+)</name>
        <dbReference type="ChEBI" id="CHEBI:18420"/>
    </cofactor>
</comment>
<comment type="subunit">
    <text evidence="6">Monomer. Associates with the 50S ribosomal subunit.</text>
</comment>
<feature type="binding site" evidence="7">
    <location>
        <begin position="238"/>
        <end position="242"/>
    </location>
    <ligand>
        <name>GTP</name>
        <dbReference type="ChEBI" id="CHEBI:37565"/>
    </ligand>
</feature>
<keyword evidence="5 6" id="KW-0342">GTP-binding</keyword>
<evidence type="ECO:0000256" key="4">
    <source>
        <dbReference type="ARBA" id="ARBA00022842"/>
    </source>
</evidence>
<dbReference type="InterPro" id="IPR016496">
    <property type="entry name" value="GTPase_HflX"/>
</dbReference>
<dbReference type="Proteomes" id="UP000269544">
    <property type="component" value="Chromosome"/>
</dbReference>
<dbReference type="FunFam" id="3.40.50.11060:FF:000001">
    <property type="entry name" value="GTPase HflX"/>
    <property type="match status" value="1"/>
</dbReference>
<keyword evidence="4 8" id="KW-0460">Magnesium</keyword>
<keyword evidence="11" id="KW-1185">Reference proteome</keyword>
<sequence>MNRIEHRGGRPESVVTVAVWDDENEFNEESLKELNALVEVAGGNVVAEMTQNVRSYHPSTLMGKGKLEELKDFVRAEDVDLVVFDQELSGVQMREIEKILETDVLDRTAVVLDIFAARAKTDVGKLQVYLAQLEYGKNHLIGKRNYSRLGGGIGTRGPGEQKLEIDRRRIRADITRTKKRLARAKKIRNTGRKDRLSSKIPSIALVGYTNAGKSSIMNRLLKDGASSGKPVFVEDMPFASLDPDTRRIRLKDGLSVFVTDTVGFISNLPTALIESFYTTLEELKDADLIVHVIDGSGENAEMQYKTTRKILRDLEVSATPSILFVNKRDKMEAGRLPFLPAEDTVLYGSVKFDADFDYFFDALQEKIEGGFAKVDLHFGFDEMHRVEEIKARFPVEQFDYDHEGVAITTTLPKSYLPRYERQIRRRYV</sequence>
<dbReference type="InterPro" id="IPR025121">
    <property type="entry name" value="GTPase_HflX_N"/>
</dbReference>
<evidence type="ECO:0000313" key="11">
    <source>
        <dbReference type="Proteomes" id="UP000269544"/>
    </source>
</evidence>
<evidence type="ECO:0000313" key="10">
    <source>
        <dbReference type="EMBL" id="VEJ35777.1"/>
    </source>
</evidence>
<dbReference type="Gene3D" id="3.40.50.300">
    <property type="entry name" value="P-loop containing nucleotide triphosphate hydrolases"/>
    <property type="match status" value="1"/>
</dbReference>
<dbReference type="RefSeq" id="WP_164715226.1">
    <property type="nucleotide sequence ID" value="NZ_LR134523.1"/>
</dbReference>
<comment type="subcellular location">
    <subcellularLocation>
        <location evidence="6">Cytoplasm</location>
    </subcellularLocation>
    <text evidence="6">May associate with membranes.</text>
</comment>
<dbReference type="AlphaFoldDB" id="A0A448V226"/>
<name>A0A448V226_9FIRM</name>
<evidence type="ECO:0000259" key="9">
    <source>
        <dbReference type="PROSITE" id="PS51705"/>
    </source>
</evidence>
<dbReference type="HAMAP" id="MF_00900">
    <property type="entry name" value="GTPase_HflX"/>
    <property type="match status" value="1"/>
</dbReference>
<evidence type="ECO:0000256" key="8">
    <source>
        <dbReference type="PIRSR" id="PIRSR006809-2"/>
    </source>
</evidence>
<dbReference type="PRINTS" id="PR00326">
    <property type="entry name" value="GTP1OBG"/>
</dbReference>
<gene>
    <name evidence="6 10" type="primary">hflX</name>
    <name evidence="10" type="ORF">NCTC13079_00943</name>
</gene>
<dbReference type="InterPro" id="IPR006073">
    <property type="entry name" value="GTP-bd"/>
</dbReference>
<keyword evidence="3 6" id="KW-0547">Nucleotide-binding</keyword>
<evidence type="ECO:0000256" key="3">
    <source>
        <dbReference type="ARBA" id="ARBA00022741"/>
    </source>
</evidence>
<dbReference type="CDD" id="cd01878">
    <property type="entry name" value="HflX"/>
    <property type="match status" value="1"/>
</dbReference>